<keyword evidence="6" id="KW-0677">Repeat</keyword>
<dbReference type="PANTHER" id="PTHR23315:SF339">
    <property type="entry name" value="U-BOX DOMAIN-CONTAINING PROTEIN 40"/>
    <property type="match status" value="1"/>
</dbReference>
<feature type="domain" description="U-box" evidence="10">
    <location>
        <begin position="62"/>
        <end position="136"/>
    </location>
</feature>
<evidence type="ECO:0000256" key="3">
    <source>
        <dbReference type="ARBA" id="ARBA00004906"/>
    </source>
</evidence>
<feature type="compositionally biased region" description="Low complexity" evidence="9">
    <location>
        <begin position="225"/>
        <end position="240"/>
    </location>
</feature>
<gene>
    <name evidence="11" type="ORF">VNO77_35414</name>
</gene>
<keyword evidence="7" id="KW-0833">Ubl conjugation pathway</keyword>
<dbReference type="Pfam" id="PF25598">
    <property type="entry name" value="ARM_PUB"/>
    <property type="match status" value="1"/>
</dbReference>
<evidence type="ECO:0000259" key="10">
    <source>
        <dbReference type="PROSITE" id="PS51698"/>
    </source>
</evidence>
<dbReference type="Gene3D" id="3.30.40.10">
    <property type="entry name" value="Zinc/RING finger domain, C3HC4 (zinc finger)"/>
    <property type="match status" value="1"/>
</dbReference>
<dbReference type="GO" id="GO:0061630">
    <property type="term" value="F:ubiquitin protein ligase activity"/>
    <property type="evidence" value="ECO:0007669"/>
    <property type="project" value="UniProtKB-EC"/>
</dbReference>
<dbReference type="Gene3D" id="1.25.10.10">
    <property type="entry name" value="Leucine-rich Repeat Variant"/>
    <property type="match status" value="1"/>
</dbReference>
<dbReference type="PANTHER" id="PTHR23315">
    <property type="entry name" value="U BOX DOMAIN-CONTAINING"/>
    <property type="match status" value="1"/>
</dbReference>
<dbReference type="SUPFAM" id="SSF57850">
    <property type="entry name" value="RING/U-box"/>
    <property type="match status" value="1"/>
</dbReference>
<dbReference type="AlphaFoldDB" id="A0AAN9PYZ9"/>
<dbReference type="Pfam" id="PF04564">
    <property type="entry name" value="U-box"/>
    <property type="match status" value="1"/>
</dbReference>
<name>A0AAN9PYZ9_CANGL</name>
<dbReference type="SUPFAM" id="SSF48371">
    <property type="entry name" value="ARM repeat"/>
    <property type="match status" value="1"/>
</dbReference>
<evidence type="ECO:0000256" key="5">
    <source>
        <dbReference type="ARBA" id="ARBA00022679"/>
    </source>
</evidence>
<feature type="region of interest" description="Disordered" evidence="9">
    <location>
        <begin position="191"/>
        <end position="240"/>
    </location>
</feature>
<reference evidence="11 12" key="1">
    <citation type="submission" date="2024-01" db="EMBL/GenBank/DDBJ databases">
        <title>The genomes of 5 underutilized Papilionoideae crops provide insights into root nodulation and disease resistanc.</title>
        <authorList>
            <person name="Jiang F."/>
        </authorList>
    </citation>
    <scope>NUCLEOTIDE SEQUENCE [LARGE SCALE GENOMIC DNA]</scope>
    <source>
        <strain evidence="11">LVBAO_FW01</strain>
        <tissue evidence="11">Leaves</tissue>
    </source>
</reference>
<keyword evidence="5" id="KW-0808">Transferase</keyword>
<evidence type="ECO:0000256" key="1">
    <source>
        <dbReference type="ARBA" id="ARBA00000900"/>
    </source>
</evidence>
<dbReference type="Proteomes" id="UP001367508">
    <property type="component" value="Unassembled WGS sequence"/>
</dbReference>
<evidence type="ECO:0000256" key="6">
    <source>
        <dbReference type="ARBA" id="ARBA00022737"/>
    </source>
</evidence>
<comment type="pathway">
    <text evidence="3">Protein modification; protein ubiquitination.</text>
</comment>
<dbReference type="InterPro" id="IPR058678">
    <property type="entry name" value="ARM_PUB"/>
</dbReference>
<evidence type="ECO:0000313" key="11">
    <source>
        <dbReference type="EMBL" id="KAK7316401.1"/>
    </source>
</evidence>
<dbReference type="SMART" id="SM00504">
    <property type="entry name" value="Ubox"/>
    <property type="match status" value="1"/>
</dbReference>
<proteinExistence type="predicted"/>
<evidence type="ECO:0000313" key="12">
    <source>
        <dbReference type="Proteomes" id="UP001367508"/>
    </source>
</evidence>
<dbReference type="InterPro" id="IPR003613">
    <property type="entry name" value="Ubox_domain"/>
</dbReference>
<comment type="caution">
    <text evidence="11">The sequence shown here is derived from an EMBL/GenBank/DDBJ whole genome shotgun (WGS) entry which is preliminary data.</text>
</comment>
<feature type="repeat" description="ARM" evidence="8">
    <location>
        <begin position="326"/>
        <end position="363"/>
    </location>
</feature>
<evidence type="ECO:0000256" key="4">
    <source>
        <dbReference type="ARBA" id="ARBA00012483"/>
    </source>
</evidence>
<organism evidence="11 12">
    <name type="scientific">Canavalia gladiata</name>
    <name type="common">Sword bean</name>
    <name type="synonym">Dolichos gladiatus</name>
    <dbReference type="NCBI Taxonomy" id="3824"/>
    <lineage>
        <taxon>Eukaryota</taxon>
        <taxon>Viridiplantae</taxon>
        <taxon>Streptophyta</taxon>
        <taxon>Embryophyta</taxon>
        <taxon>Tracheophyta</taxon>
        <taxon>Spermatophyta</taxon>
        <taxon>Magnoliopsida</taxon>
        <taxon>eudicotyledons</taxon>
        <taxon>Gunneridae</taxon>
        <taxon>Pentapetalae</taxon>
        <taxon>rosids</taxon>
        <taxon>fabids</taxon>
        <taxon>Fabales</taxon>
        <taxon>Fabaceae</taxon>
        <taxon>Papilionoideae</taxon>
        <taxon>50 kb inversion clade</taxon>
        <taxon>NPAAA clade</taxon>
        <taxon>indigoferoid/millettioid clade</taxon>
        <taxon>Phaseoleae</taxon>
        <taxon>Canavalia</taxon>
    </lineage>
</organism>
<sequence>MEIQESVKVMVHRNIHKKWASNKKGGKESEKVPETIVSTPKQKWKKLFFHRSPSHNTKTLQNPPEEFLCPISGSLMSDPVIVSSGHSFDRNSVEACKNLNFTPQLSDGTNPDFSTVIPNLALKSAILKWCQINSTPPHHTSIQNLVRTLISSNPTQHNINQNKVVTEVTDKELIQGVEENPPLKHLIHHAETEVPRRPTHLYSSSEESIATTSASTPPLQLSTRPSCCYSSPSSSEMEPAATPEEEEIMAKLKNPQVHVIEEAVVTLRKLTRTREETRVQLCTPRLLSALRSLIVSKYTNVQVNALASLVNLSLEKNNKVKIVRSGIVPPLIEVLKCGSSEAQEHACGALFSLALDDDNKTAIGVLGALSPLLYTLRSQSERTRHDSALALYHLSLVQSNRAKMVKLGSVPILLDMVKSGHMTGRVLLILGNLGAGSDGRAAMLDAGVVECLLGLLGGTELGAGSTRESCVSVMYALSHGGLRFKAVAKAAGVVEVLQKVEKNASERAKHKVRKILEMMRAKEVEEEDVDWEELLDSGLGCRTRSRIGSGLDESTANSAEF</sequence>
<accession>A0AAN9PYZ9</accession>
<dbReference type="EMBL" id="JAYMYQ010000008">
    <property type="protein sequence ID" value="KAK7316401.1"/>
    <property type="molecule type" value="Genomic_DNA"/>
</dbReference>
<dbReference type="InterPro" id="IPR011989">
    <property type="entry name" value="ARM-like"/>
</dbReference>
<dbReference type="PROSITE" id="PS50176">
    <property type="entry name" value="ARM_REPEAT"/>
    <property type="match status" value="1"/>
</dbReference>
<dbReference type="InterPro" id="IPR000225">
    <property type="entry name" value="Armadillo"/>
</dbReference>
<evidence type="ECO:0000256" key="2">
    <source>
        <dbReference type="ARBA" id="ARBA00003861"/>
    </source>
</evidence>
<keyword evidence="12" id="KW-1185">Reference proteome</keyword>
<dbReference type="FunFam" id="1.25.10.10:FF:000578">
    <property type="entry name" value="RING-type E3 ubiquitin transferase"/>
    <property type="match status" value="1"/>
</dbReference>
<feature type="compositionally biased region" description="Low complexity" evidence="9">
    <location>
        <begin position="203"/>
        <end position="216"/>
    </location>
</feature>
<comment type="catalytic activity">
    <reaction evidence="1">
        <text>S-ubiquitinyl-[E2 ubiquitin-conjugating enzyme]-L-cysteine + [acceptor protein]-L-lysine = [E2 ubiquitin-conjugating enzyme]-L-cysteine + N(6)-ubiquitinyl-[acceptor protein]-L-lysine.</text>
        <dbReference type="EC" id="2.3.2.27"/>
    </reaction>
</comment>
<dbReference type="InterPro" id="IPR013083">
    <property type="entry name" value="Znf_RING/FYVE/PHD"/>
</dbReference>
<evidence type="ECO:0000256" key="9">
    <source>
        <dbReference type="SAM" id="MobiDB-lite"/>
    </source>
</evidence>
<evidence type="ECO:0000256" key="8">
    <source>
        <dbReference type="PROSITE-ProRule" id="PRU00259"/>
    </source>
</evidence>
<dbReference type="SMART" id="SM00185">
    <property type="entry name" value="ARM"/>
    <property type="match status" value="5"/>
</dbReference>
<dbReference type="EC" id="2.3.2.27" evidence="4"/>
<evidence type="ECO:0000256" key="7">
    <source>
        <dbReference type="ARBA" id="ARBA00022786"/>
    </source>
</evidence>
<dbReference type="GO" id="GO:0016567">
    <property type="term" value="P:protein ubiquitination"/>
    <property type="evidence" value="ECO:0007669"/>
    <property type="project" value="InterPro"/>
</dbReference>
<protein>
    <recommendedName>
        <fullName evidence="4">RING-type E3 ubiquitin transferase</fullName>
        <ecNumber evidence="4">2.3.2.27</ecNumber>
    </recommendedName>
</protein>
<comment type="function">
    <text evidence="2">Functions as an E3 ubiquitin ligase.</text>
</comment>
<dbReference type="PROSITE" id="PS51698">
    <property type="entry name" value="U_BOX"/>
    <property type="match status" value="1"/>
</dbReference>
<dbReference type="InterPro" id="IPR016024">
    <property type="entry name" value="ARM-type_fold"/>
</dbReference>